<dbReference type="Proteomes" id="UP001497535">
    <property type="component" value="Unassembled WGS sequence"/>
</dbReference>
<reference evidence="1" key="1">
    <citation type="submission" date="2023-11" db="EMBL/GenBank/DDBJ databases">
        <authorList>
            <person name="Poullet M."/>
        </authorList>
    </citation>
    <scope>NUCLEOTIDE SEQUENCE</scope>
    <source>
        <strain evidence="1">E1834</strain>
    </source>
</reference>
<keyword evidence="2" id="KW-1185">Reference proteome</keyword>
<protein>
    <submittedName>
        <fullName evidence="1">Uncharacterized protein</fullName>
    </submittedName>
</protein>
<sequence>MVVINFSVRCGLREMAIGRWLGLLEIWQSRGMLVLARVFVGRITVGLRRLLMRSRSKWRFWGEQVRTKGPRVGAATRGTFHGPLALRGGVPFLHATKAPP</sequence>
<accession>A0ACB1AMZ1</accession>
<comment type="caution">
    <text evidence="1">The sequence shown here is derived from an EMBL/GenBank/DDBJ whole genome shotgun (WGS) entry which is preliminary data.</text>
</comment>
<evidence type="ECO:0000313" key="2">
    <source>
        <dbReference type="Proteomes" id="UP001497535"/>
    </source>
</evidence>
<gene>
    <name evidence="1" type="ORF">MENTE1834_LOCUS39533</name>
</gene>
<name>A0ACB1AMZ1_MELEN</name>
<dbReference type="EMBL" id="CAVMJV010000089">
    <property type="protein sequence ID" value="CAK5091681.1"/>
    <property type="molecule type" value="Genomic_DNA"/>
</dbReference>
<organism evidence="1 2">
    <name type="scientific">Meloidogyne enterolobii</name>
    <name type="common">Root-knot nematode worm</name>
    <name type="synonym">Meloidogyne mayaguensis</name>
    <dbReference type="NCBI Taxonomy" id="390850"/>
    <lineage>
        <taxon>Eukaryota</taxon>
        <taxon>Metazoa</taxon>
        <taxon>Ecdysozoa</taxon>
        <taxon>Nematoda</taxon>
        <taxon>Chromadorea</taxon>
        <taxon>Rhabditida</taxon>
        <taxon>Tylenchina</taxon>
        <taxon>Tylenchomorpha</taxon>
        <taxon>Tylenchoidea</taxon>
        <taxon>Meloidogynidae</taxon>
        <taxon>Meloidogyninae</taxon>
        <taxon>Meloidogyne</taxon>
    </lineage>
</organism>
<evidence type="ECO:0000313" key="1">
    <source>
        <dbReference type="EMBL" id="CAK5091681.1"/>
    </source>
</evidence>
<proteinExistence type="predicted"/>